<dbReference type="Pfam" id="PF00990">
    <property type="entry name" value="GGDEF"/>
    <property type="match status" value="1"/>
</dbReference>
<dbReference type="CDD" id="cd01949">
    <property type="entry name" value="GGDEF"/>
    <property type="match status" value="1"/>
</dbReference>
<keyword evidence="4" id="KW-1185">Reference proteome</keyword>
<dbReference type="InterPro" id="IPR000160">
    <property type="entry name" value="GGDEF_dom"/>
</dbReference>
<evidence type="ECO:0000259" key="2">
    <source>
        <dbReference type="PROSITE" id="PS50887"/>
    </source>
</evidence>
<evidence type="ECO:0000313" key="4">
    <source>
        <dbReference type="Proteomes" id="UP000580474"/>
    </source>
</evidence>
<dbReference type="InterPro" id="IPR052163">
    <property type="entry name" value="DGC-Regulatory_Protein"/>
</dbReference>
<dbReference type="EMBL" id="JACHIV010000001">
    <property type="protein sequence ID" value="MBB5067007.1"/>
    <property type="molecule type" value="Genomic_DNA"/>
</dbReference>
<feature type="compositionally biased region" description="Basic and acidic residues" evidence="1">
    <location>
        <begin position="190"/>
        <end position="200"/>
    </location>
</feature>
<reference evidence="3 4" key="1">
    <citation type="submission" date="2020-08" db="EMBL/GenBank/DDBJ databases">
        <title>Sequencing the genomes of 1000 actinobacteria strains.</title>
        <authorList>
            <person name="Klenk H.-P."/>
        </authorList>
    </citation>
    <scope>NUCLEOTIDE SEQUENCE [LARGE SCALE GENOMIC DNA]</scope>
    <source>
        <strain evidence="3 4">DSM 45582</strain>
    </source>
</reference>
<dbReference type="InterPro" id="IPR043128">
    <property type="entry name" value="Rev_trsase/Diguanyl_cyclase"/>
</dbReference>
<gene>
    <name evidence="3" type="ORF">BJ969_000095</name>
</gene>
<protein>
    <submittedName>
        <fullName evidence="3">Diguanylate cyclase (GGDEF)-like protein</fullName>
    </submittedName>
</protein>
<name>A0A840NFF6_9PSEU</name>
<dbReference type="Proteomes" id="UP000580474">
    <property type="component" value="Unassembled WGS sequence"/>
</dbReference>
<comment type="caution">
    <text evidence="3">The sequence shown here is derived from an EMBL/GenBank/DDBJ whole genome shotgun (WGS) entry which is preliminary data.</text>
</comment>
<feature type="region of interest" description="Disordered" evidence="1">
    <location>
        <begin position="180"/>
        <end position="200"/>
    </location>
</feature>
<dbReference type="SMART" id="SM00267">
    <property type="entry name" value="GGDEF"/>
    <property type="match status" value="1"/>
</dbReference>
<dbReference type="AlphaFoldDB" id="A0A840NFF6"/>
<dbReference type="RefSeq" id="WP_184476162.1">
    <property type="nucleotide sequence ID" value="NZ_JACHIV010000001.1"/>
</dbReference>
<proteinExistence type="predicted"/>
<evidence type="ECO:0000313" key="3">
    <source>
        <dbReference type="EMBL" id="MBB5067007.1"/>
    </source>
</evidence>
<dbReference type="PROSITE" id="PS50887">
    <property type="entry name" value="GGDEF"/>
    <property type="match status" value="1"/>
</dbReference>
<sequence>MFAELTLPLMTAGWAAAATTAAAFLDRRLHTDELTGIGNRAALRRHARRTRRSGLVGALLIDLDHFKAINDTHGHDFGNEVLAAVATRLAENTAPGERAVRLHGDEFAVHLGHIGSRAAAKRRADEIAQVLAEPLEVRGRRLTALGSVGLAVAEAGAPLGELLGAADRRMYRAKHAQRSAVALAGRPRRVRDLTPPDRTA</sequence>
<dbReference type="Gene3D" id="3.30.70.270">
    <property type="match status" value="1"/>
</dbReference>
<dbReference type="PANTHER" id="PTHR46663:SF2">
    <property type="entry name" value="GGDEF DOMAIN-CONTAINING PROTEIN"/>
    <property type="match status" value="1"/>
</dbReference>
<organism evidence="3 4">
    <name type="scientific">Saccharopolyspora gloriosae</name>
    <dbReference type="NCBI Taxonomy" id="455344"/>
    <lineage>
        <taxon>Bacteria</taxon>
        <taxon>Bacillati</taxon>
        <taxon>Actinomycetota</taxon>
        <taxon>Actinomycetes</taxon>
        <taxon>Pseudonocardiales</taxon>
        <taxon>Pseudonocardiaceae</taxon>
        <taxon>Saccharopolyspora</taxon>
    </lineage>
</organism>
<dbReference type="NCBIfam" id="TIGR00254">
    <property type="entry name" value="GGDEF"/>
    <property type="match status" value="1"/>
</dbReference>
<evidence type="ECO:0000256" key="1">
    <source>
        <dbReference type="SAM" id="MobiDB-lite"/>
    </source>
</evidence>
<dbReference type="PANTHER" id="PTHR46663">
    <property type="entry name" value="DIGUANYLATE CYCLASE DGCT-RELATED"/>
    <property type="match status" value="1"/>
</dbReference>
<dbReference type="SUPFAM" id="SSF55073">
    <property type="entry name" value="Nucleotide cyclase"/>
    <property type="match status" value="1"/>
</dbReference>
<dbReference type="InterPro" id="IPR029787">
    <property type="entry name" value="Nucleotide_cyclase"/>
</dbReference>
<feature type="domain" description="GGDEF" evidence="2">
    <location>
        <begin position="54"/>
        <end position="186"/>
    </location>
</feature>
<accession>A0A840NFF6</accession>